<dbReference type="Proteomes" id="UP000625711">
    <property type="component" value="Unassembled WGS sequence"/>
</dbReference>
<gene>
    <name evidence="2" type="ORF">GWI33_002213</name>
</gene>
<name>A0A834HJS9_RHYFE</name>
<protein>
    <submittedName>
        <fullName evidence="2">Uncharacterized protein</fullName>
    </submittedName>
</protein>
<organism evidence="2 3">
    <name type="scientific">Rhynchophorus ferrugineus</name>
    <name type="common">Red palm weevil</name>
    <name type="synonym">Curculio ferrugineus</name>
    <dbReference type="NCBI Taxonomy" id="354439"/>
    <lineage>
        <taxon>Eukaryota</taxon>
        <taxon>Metazoa</taxon>
        <taxon>Ecdysozoa</taxon>
        <taxon>Arthropoda</taxon>
        <taxon>Hexapoda</taxon>
        <taxon>Insecta</taxon>
        <taxon>Pterygota</taxon>
        <taxon>Neoptera</taxon>
        <taxon>Endopterygota</taxon>
        <taxon>Coleoptera</taxon>
        <taxon>Polyphaga</taxon>
        <taxon>Cucujiformia</taxon>
        <taxon>Curculionidae</taxon>
        <taxon>Dryophthorinae</taxon>
        <taxon>Rhynchophorus</taxon>
    </lineage>
</organism>
<keyword evidence="3" id="KW-1185">Reference proteome</keyword>
<reference evidence="2" key="1">
    <citation type="submission" date="2020-08" db="EMBL/GenBank/DDBJ databases">
        <title>Genome sequencing and assembly of the red palm weevil Rhynchophorus ferrugineus.</title>
        <authorList>
            <person name="Dias G.B."/>
            <person name="Bergman C.M."/>
            <person name="Manee M."/>
        </authorList>
    </citation>
    <scope>NUCLEOTIDE SEQUENCE</scope>
    <source>
        <strain evidence="2">AA-2017</strain>
        <tissue evidence="2">Whole larva</tissue>
    </source>
</reference>
<feature type="non-terminal residue" evidence="2">
    <location>
        <position position="1"/>
    </location>
</feature>
<feature type="region of interest" description="Disordered" evidence="1">
    <location>
        <begin position="16"/>
        <end position="38"/>
    </location>
</feature>
<sequence length="68" mass="7284">FLFCTLADPSLAVPKTTGFTSRSSRKKIEPEPNPIHCPGRFGIVDKAETVAAADPAGTIIPERPGRSY</sequence>
<comment type="caution">
    <text evidence="2">The sequence shown here is derived from an EMBL/GenBank/DDBJ whole genome shotgun (WGS) entry which is preliminary data.</text>
</comment>
<evidence type="ECO:0000313" key="2">
    <source>
        <dbReference type="EMBL" id="KAF7263495.1"/>
    </source>
</evidence>
<dbReference type="EMBL" id="JAACXV010021199">
    <property type="protein sequence ID" value="KAF7263495.1"/>
    <property type="molecule type" value="Genomic_DNA"/>
</dbReference>
<dbReference type="AlphaFoldDB" id="A0A834HJS9"/>
<evidence type="ECO:0000256" key="1">
    <source>
        <dbReference type="SAM" id="MobiDB-lite"/>
    </source>
</evidence>
<proteinExistence type="predicted"/>
<evidence type="ECO:0000313" key="3">
    <source>
        <dbReference type="Proteomes" id="UP000625711"/>
    </source>
</evidence>
<accession>A0A834HJS9</accession>